<reference evidence="2 3" key="1">
    <citation type="journal article" date="2009" name="Nat. Genet.">
        <title>The genome of the cucumber, Cucumis sativus L.</title>
        <authorList>
            <person name="Huang S."/>
            <person name="Li R."/>
            <person name="Zhang Z."/>
            <person name="Li L."/>
            <person name="Gu X."/>
            <person name="Fan W."/>
            <person name="Lucas W.J."/>
            <person name="Wang X."/>
            <person name="Xie B."/>
            <person name="Ni P."/>
            <person name="Ren Y."/>
            <person name="Zhu H."/>
            <person name="Li J."/>
            <person name="Lin K."/>
            <person name="Jin W."/>
            <person name="Fei Z."/>
            <person name="Li G."/>
            <person name="Staub J."/>
            <person name="Kilian A."/>
            <person name="van der Vossen E.A."/>
            <person name="Wu Y."/>
            <person name="Guo J."/>
            <person name="He J."/>
            <person name="Jia Z."/>
            <person name="Ren Y."/>
            <person name="Tian G."/>
            <person name="Lu Y."/>
            <person name="Ruan J."/>
            <person name="Qian W."/>
            <person name="Wang M."/>
            <person name="Huang Q."/>
            <person name="Li B."/>
            <person name="Xuan Z."/>
            <person name="Cao J."/>
            <person name="Asan"/>
            <person name="Wu Z."/>
            <person name="Zhang J."/>
            <person name="Cai Q."/>
            <person name="Bai Y."/>
            <person name="Zhao B."/>
            <person name="Han Y."/>
            <person name="Li Y."/>
            <person name="Li X."/>
            <person name="Wang S."/>
            <person name="Shi Q."/>
            <person name="Liu S."/>
            <person name="Cho W.K."/>
            <person name="Kim J.Y."/>
            <person name="Xu Y."/>
            <person name="Heller-Uszynska K."/>
            <person name="Miao H."/>
            <person name="Cheng Z."/>
            <person name="Zhang S."/>
            <person name="Wu J."/>
            <person name="Yang Y."/>
            <person name="Kang H."/>
            <person name="Li M."/>
            <person name="Liang H."/>
            <person name="Ren X."/>
            <person name="Shi Z."/>
            <person name="Wen M."/>
            <person name="Jian M."/>
            <person name="Yang H."/>
            <person name="Zhang G."/>
            <person name="Yang Z."/>
            <person name="Chen R."/>
            <person name="Liu S."/>
            <person name="Li J."/>
            <person name="Ma L."/>
            <person name="Liu H."/>
            <person name="Zhou Y."/>
            <person name="Zhao J."/>
            <person name="Fang X."/>
            <person name="Li G."/>
            <person name="Fang L."/>
            <person name="Li Y."/>
            <person name="Liu D."/>
            <person name="Zheng H."/>
            <person name="Zhang Y."/>
            <person name="Qin N."/>
            <person name="Li Z."/>
            <person name="Yang G."/>
            <person name="Yang S."/>
            <person name="Bolund L."/>
            <person name="Kristiansen K."/>
            <person name="Zheng H."/>
            <person name="Li S."/>
            <person name="Zhang X."/>
            <person name="Yang H."/>
            <person name="Wang J."/>
            <person name="Sun R."/>
            <person name="Zhang B."/>
            <person name="Jiang S."/>
            <person name="Wang J."/>
            <person name="Du Y."/>
            <person name="Li S."/>
        </authorList>
    </citation>
    <scope>NUCLEOTIDE SEQUENCE [LARGE SCALE GENOMIC DNA]</scope>
    <source>
        <strain evidence="3">cv. 9930</strain>
    </source>
</reference>
<dbReference type="Proteomes" id="UP000029981">
    <property type="component" value="Chromosome 4"/>
</dbReference>
<dbReference type="EMBL" id="CM002925">
    <property type="protein sequence ID" value="KGN54201.1"/>
    <property type="molecule type" value="Genomic_DNA"/>
</dbReference>
<feature type="region of interest" description="Disordered" evidence="1">
    <location>
        <begin position="39"/>
        <end position="58"/>
    </location>
</feature>
<reference evidence="2 3" key="4">
    <citation type="journal article" date="2011" name="BMC Genomics">
        <title>RNA-Seq improves annotation of protein-coding genes in the cucumber genome.</title>
        <authorList>
            <person name="Li Z."/>
            <person name="Zhang Z."/>
            <person name="Yan P."/>
            <person name="Huang S."/>
            <person name="Fei Z."/>
            <person name="Lin K."/>
        </authorList>
    </citation>
    <scope>NUCLEOTIDE SEQUENCE [LARGE SCALE GENOMIC DNA]</scope>
    <source>
        <strain evidence="3">cv. 9930</strain>
    </source>
</reference>
<dbReference type="Gramene" id="KGN54201">
    <property type="protein sequence ID" value="KGN54201"/>
    <property type="gene ID" value="Csa_4G293110"/>
</dbReference>
<dbReference type="AlphaFoldDB" id="A0A0A0L225"/>
<dbReference type="KEGG" id="csv:101220680"/>
<dbReference type="OrthoDB" id="2013327at2759"/>
<keyword evidence="3" id="KW-1185">Reference proteome</keyword>
<dbReference type="STRING" id="3659.A0A0A0L225"/>
<sequence length="226" mass="25677">MSNLSLLRKALGSNFISRSATANHELPLFFRQSPRFFSTEQEQAPPESSPNRFSDKTNTDGLRFGKLVGASRSMLKSDVLILLQGCNLSFEDVKFEYVRNFVPTSIMIQFPSEQAYQNAFQAIARKGYLQRMERADRSQWELLSPYNGKTVLLEGIPRNALVEDLERFLSGCDYDASSINFYRGSFSAPTKTATVQFRSPIQAMHAFLTKNRGFCLNNQISMRVLQ</sequence>
<gene>
    <name evidence="2" type="ORF">Csa_4G293110</name>
</gene>
<reference evidence="2 3" key="2">
    <citation type="journal article" date="2009" name="PLoS ONE">
        <title>An integrated genetic and cytogenetic map of the cucumber genome.</title>
        <authorList>
            <person name="Ren Y."/>
            <person name="Zhang Z."/>
            <person name="Liu J."/>
            <person name="Staub J.E."/>
            <person name="Han Y."/>
            <person name="Cheng Z."/>
            <person name="Li X."/>
            <person name="Lu J."/>
            <person name="Miao H."/>
            <person name="Kang H."/>
            <person name="Xie B."/>
            <person name="Gu X."/>
            <person name="Wang X."/>
            <person name="Du Y."/>
            <person name="Jin W."/>
            <person name="Huang S."/>
        </authorList>
    </citation>
    <scope>NUCLEOTIDE SEQUENCE [LARGE SCALE GENOMIC DNA]</scope>
    <source>
        <strain evidence="3">cv. 9930</strain>
    </source>
</reference>
<accession>A0A0A0L225</accession>
<name>A0A0A0L225_CUCSA</name>
<dbReference type="eggNOG" id="ENOG502RY1P">
    <property type="taxonomic scope" value="Eukaryota"/>
</dbReference>
<dbReference type="GO" id="GO:0003676">
    <property type="term" value="F:nucleic acid binding"/>
    <property type="evidence" value="ECO:0007669"/>
    <property type="project" value="InterPro"/>
</dbReference>
<evidence type="ECO:0000313" key="3">
    <source>
        <dbReference type="Proteomes" id="UP000029981"/>
    </source>
</evidence>
<dbReference type="PANTHER" id="PTHR48167:SF2">
    <property type="entry name" value="EXPRESSED PROTEIN"/>
    <property type="match status" value="1"/>
</dbReference>
<dbReference type="Gene3D" id="3.30.70.330">
    <property type="match status" value="1"/>
</dbReference>
<dbReference type="PANTHER" id="PTHR48167">
    <property type="entry name" value="EXPRESSED PROTEIN"/>
    <property type="match status" value="1"/>
</dbReference>
<dbReference type="OMA" id="RADRSQW"/>
<organism evidence="2 3">
    <name type="scientific">Cucumis sativus</name>
    <name type="common">Cucumber</name>
    <dbReference type="NCBI Taxonomy" id="3659"/>
    <lineage>
        <taxon>Eukaryota</taxon>
        <taxon>Viridiplantae</taxon>
        <taxon>Streptophyta</taxon>
        <taxon>Embryophyta</taxon>
        <taxon>Tracheophyta</taxon>
        <taxon>Spermatophyta</taxon>
        <taxon>Magnoliopsida</taxon>
        <taxon>eudicotyledons</taxon>
        <taxon>Gunneridae</taxon>
        <taxon>Pentapetalae</taxon>
        <taxon>rosids</taxon>
        <taxon>fabids</taxon>
        <taxon>Cucurbitales</taxon>
        <taxon>Cucurbitaceae</taxon>
        <taxon>Benincaseae</taxon>
        <taxon>Cucumis</taxon>
    </lineage>
</organism>
<dbReference type="InterPro" id="IPR035979">
    <property type="entry name" value="RBD_domain_sf"/>
</dbReference>
<protein>
    <submittedName>
        <fullName evidence="2">Uncharacterized protein</fullName>
    </submittedName>
</protein>
<dbReference type="SUPFAM" id="SSF54928">
    <property type="entry name" value="RNA-binding domain, RBD"/>
    <property type="match status" value="1"/>
</dbReference>
<reference evidence="2 3" key="3">
    <citation type="journal article" date="2010" name="BMC Genomics">
        <title>Transcriptome sequencing and comparative analysis of cucumber flowers with different sex types.</title>
        <authorList>
            <person name="Guo S."/>
            <person name="Zheng Y."/>
            <person name="Joung J.G."/>
            <person name="Liu S."/>
            <person name="Zhang Z."/>
            <person name="Crasta O.R."/>
            <person name="Sobral B.W."/>
            <person name="Xu Y."/>
            <person name="Huang S."/>
            <person name="Fei Z."/>
        </authorList>
    </citation>
    <scope>NUCLEOTIDE SEQUENCE [LARGE SCALE GENOMIC DNA]</scope>
    <source>
        <strain evidence="3">cv. 9930</strain>
    </source>
</reference>
<evidence type="ECO:0000256" key="1">
    <source>
        <dbReference type="SAM" id="MobiDB-lite"/>
    </source>
</evidence>
<dbReference type="InterPro" id="IPR012677">
    <property type="entry name" value="Nucleotide-bd_a/b_plait_sf"/>
</dbReference>
<evidence type="ECO:0000313" key="2">
    <source>
        <dbReference type="EMBL" id="KGN54201.1"/>
    </source>
</evidence>
<proteinExistence type="predicted"/>